<keyword evidence="2 4" id="KW-0420">Kringle</keyword>
<name>A0A8S3TG37_MYTED</name>
<keyword evidence="3" id="KW-1015">Disulfide bond</keyword>
<dbReference type="SUPFAM" id="SSF57440">
    <property type="entry name" value="Kringle-like"/>
    <property type="match status" value="1"/>
</dbReference>
<keyword evidence="7" id="KW-1185">Reference proteome</keyword>
<evidence type="ECO:0000256" key="1">
    <source>
        <dbReference type="ARBA" id="ARBA00022536"/>
    </source>
</evidence>
<evidence type="ECO:0000313" key="6">
    <source>
        <dbReference type="EMBL" id="CAG2232466.1"/>
    </source>
</evidence>
<evidence type="ECO:0000313" key="7">
    <source>
        <dbReference type="Proteomes" id="UP000683360"/>
    </source>
</evidence>
<proteinExistence type="predicted"/>
<dbReference type="Pfam" id="PF24887">
    <property type="entry name" value="EGF_STAB1-2"/>
    <property type="match status" value="1"/>
</dbReference>
<keyword evidence="1" id="KW-0245">EGF-like domain</keyword>
<protein>
    <recommendedName>
        <fullName evidence="5">Kringle domain-containing protein</fullName>
    </recommendedName>
</protein>
<organism evidence="6 7">
    <name type="scientific">Mytilus edulis</name>
    <name type="common">Blue mussel</name>
    <dbReference type="NCBI Taxonomy" id="6550"/>
    <lineage>
        <taxon>Eukaryota</taxon>
        <taxon>Metazoa</taxon>
        <taxon>Spiralia</taxon>
        <taxon>Lophotrochozoa</taxon>
        <taxon>Mollusca</taxon>
        <taxon>Bivalvia</taxon>
        <taxon>Autobranchia</taxon>
        <taxon>Pteriomorphia</taxon>
        <taxon>Mytilida</taxon>
        <taxon>Mytiloidea</taxon>
        <taxon>Mytilidae</taxon>
        <taxon>Mytilinae</taxon>
        <taxon>Mytilus</taxon>
    </lineage>
</organism>
<dbReference type="OrthoDB" id="6159318at2759"/>
<dbReference type="InterPro" id="IPR056806">
    <property type="entry name" value="EGF_STAB1-2"/>
</dbReference>
<dbReference type="PROSITE" id="PS50070">
    <property type="entry name" value="KRINGLE_2"/>
    <property type="match status" value="1"/>
</dbReference>
<gene>
    <name evidence="6" type="ORF">MEDL_45177</name>
</gene>
<dbReference type="InterPro" id="IPR038178">
    <property type="entry name" value="Kringle_sf"/>
</dbReference>
<dbReference type="PANTHER" id="PTHR24043:SF8">
    <property type="entry name" value="EGF-LIKE DOMAIN-CONTAINING PROTEIN"/>
    <property type="match status" value="1"/>
</dbReference>
<dbReference type="AlphaFoldDB" id="A0A8S3TG37"/>
<evidence type="ECO:0000256" key="3">
    <source>
        <dbReference type="ARBA" id="ARBA00023157"/>
    </source>
</evidence>
<dbReference type="InterPro" id="IPR042635">
    <property type="entry name" value="MEGF10/SREC1/2-like"/>
</dbReference>
<dbReference type="Proteomes" id="UP000683360">
    <property type="component" value="Unassembled WGS sequence"/>
</dbReference>
<evidence type="ECO:0000259" key="5">
    <source>
        <dbReference type="PROSITE" id="PS50070"/>
    </source>
</evidence>
<accession>A0A8S3TG37</accession>
<dbReference type="InterPro" id="IPR000001">
    <property type="entry name" value="Kringle"/>
</dbReference>
<sequence>MIPFSLRLYISECISSRFGSKCEQICHCKEPGCDTLTGHCNNTECENGWTGDSCNICLPNRFGQNCERVCHCQHGECNNITGVCYNPGCMKGWTGHSCNYTTDCVLKTRDTTYNGTVNITQSNLPCKRWENTESKFYHAFEENFCRNPLFDALDYPWCFTQSGNPRYDVCAIPLCGMLLFKMKIFYNYGSIIYYQHNISGSRLQKH</sequence>
<dbReference type="GO" id="GO:0005044">
    <property type="term" value="F:scavenger receptor activity"/>
    <property type="evidence" value="ECO:0007669"/>
    <property type="project" value="InterPro"/>
</dbReference>
<comment type="caution">
    <text evidence="4">Lacks conserved residue(s) required for the propagation of feature annotation.</text>
</comment>
<dbReference type="InterPro" id="IPR013806">
    <property type="entry name" value="Kringle-like"/>
</dbReference>
<dbReference type="Gene3D" id="2.170.300.10">
    <property type="entry name" value="Tie2 ligand-binding domain superfamily"/>
    <property type="match status" value="1"/>
</dbReference>
<evidence type="ECO:0000256" key="4">
    <source>
        <dbReference type="PROSITE-ProRule" id="PRU00121"/>
    </source>
</evidence>
<dbReference type="Gene3D" id="2.40.20.10">
    <property type="entry name" value="Plasminogen Kringle 4"/>
    <property type="match status" value="1"/>
</dbReference>
<feature type="domain" description="Kringle" evidence="5">
    <location>
        <begin position="112"/>
        <end position="175"/>
    </location>
</feature>
<dbReference type="PANTHER" id="PTHR24043">
    <property type="entry name" value="SCAVENGER RECEPTOR CLASS F"/>
    <property type="match status" value="1"/>
</dbReference>
<reference evidence="6" key="1">
    <citation type="submission" date="2021-03" db="EMBL/GenBank/DDBJ databases">
        <authorList>
            <person name="Bekaert M."/>
        </authorList>
    </citation>
    <scope>NUCLEOTIDE SEQUENCE</scope>
</reference>
<evidence type="ECO:0000256" key="2">
    <source>
        <dbReference type="ARBA" id="ARBA00022572"/>
    </source>
</evidence>
<dbReference type="EMBL" id="CAJPWZ010002184">
    <property type="protein sequence ID" value="CAG2232466.1"/>
    <property type="molecule type" value="Genomic_DNA"/>
</dbReference>
<comment type="caution">
    <text evidence="6">The sequence shown here is derived from an EMBL/GenBank/DDBJ whole genome shotgun (WGS) entry which is preliminary data.</text>
</comment>
<dbReference type="Pfam" id="PF00051">
    <property type="entry name" value="Kringle"/>
    <property type="match status" value="1"/>
</dbReference>
<dbReference type="SMART" id="SM00130">
    <property type="entry name" value="KR"/>
    <property type="match status" value="1"/>
</dbReference>